<dbReference type="GO" id="GO:0005739">
    <property type="term" value="C:mitochondrion"/>
    <property type="evidence" value="ECO:0007669"/>
    <property type="project" value="TreeGrafter"/>
</dbReference>
<keyword evidence="2" id="KW-0067">ATP-binding</keyword>
<keyword evidence="1" id="KW-0547">Nucleotide-binding</keyword>
<dbReference type="InterPro" id="IPR003593">
    <property type="entry name" value="AAA+_ATPase"/>
</dbReference>
<reference evidence="5 6" key="1">
    <citation type="submission" date="2015-06" db="EMBL/GenBank/DDBJ databases">
        <title>Talaromyces atroroseus IBT 11181 draft genome.</title>
        <authorList>
            <person name="Rasmussen K.B."/>
            <person name="Rasmussen S."/>
            <person name="Petersen B."/>
            <person name="Sicheritz-Ponten T."/>
            <person name="Mortensen U.H."/>
            <person name="Thrane U."/>
        </authorList>
    </citation>
    <scope>NUCLEOTIDE SEQUENCE [LARGE SCALE GENOMIC DNA]</scope>
    <source>
        <strain evidence="5 6">IBT 11181</strain>
    </source>
</reference>
<gene>
    <name evidence="5" type="ORF">UA08_05206</name>
</gene>
<dbReference type="OrthoDB" id="10255969at2759"/>
<dbReference type="RefSeq" id="XP_020119504.1">
    <property type="nucleotide sequence ID" value="XM_020267503.1"/>
</dbReference>
<dbReference type="PANTHER" id="PTHR43514:SF4">
    <property type="entry name" value="ABC TRANSPORTER I FAMILY MEMBER 10"/>
    <property type="match status" value="1"/>
</dbReference>
<keyword evidence="6" id="KW-1185">Reference proteome</keyword>
<organism evidence="5 6">
    <name type="scientific">Talaromyces atroroseus</name>
    <dbReference type="NCBI Taxonomy" id="1441469"/>
    <lineage>
        <taxon>Eukaryota</taxon>
        <taxon>Fungi</taxon>
        <taxon>Dikarya</taxon>
        <taxon>Ascomycota</taxon>
        <taxon>Pezizomycotina</taxon>
        <taxon>Eurotiomycetes</taxon>
        <taxon>Eurotiomycetidae</taxon>
        <taxon>Eurotiales</taxon>
        <taxon>Trichocomaceae</taxon>
        <taxon>Talaromyces</taxon>
        <taxon>Talaromyces sect. Trachyspermi</taxon>
    </lineage>
</organism>
<dbReference type="AlphaFoldDB" id="A0A225AJ57"/>
<dbReference type="InterPro" id="IPR050334">
    <property type="entry name" value="Molybdenum_import_ModC"/>
</dbReference>
<dbReference type="Pfam" id="PF00005">
    <property type="entry name" value="ABC_tran"/>
    <property type="match status" value="2"/>
</dbReference>
<dbReference type="Gene3D" id="3.40.50.300">
    <property type="entry name" value="P-loop containing nucleotide triphosphate hydrolases"/>
    <property type="match status" value="2"/>
</dbReference>
<feature type="compositionally biased region" description="Basic and acidic residues" evidence="3">
    <location>
        <begin position="74"/>
        <end position="93"/>
    </location>
</feature>
<dbReference type="GeneID" id="31004962"/>
<feature type="region of interest" description="Disordered" evidence="3">
    <location>
        <begin position="70"/>
        <end position="96"/>
    </location>
</feature>
<evidence type="ECO:0000259" key="4">
    <source>
        <dbReference type="PROSITE" id="PS50893"/>
    </source>
</evidence>
<evidence type="ECO:0000256" key="1">
    <source>
        <dbReference type="ARBA" id="ARBA00022741"/>
    </source>
</evidence>
<evidence type="ECO:0000256" key="2">
    <source>
        <dbReference type="ARBA" id="ARBA00022840"/>
    </source>
</evidence>
<dbReference type="SMART" id="SM00382">
    <property type="entry name" value="AAA"/>
    <property type="match status" value="1"/>
</dbReference>
<evidence type="ECO:0000313" key="5">
    <source>
        <dbReference type="EMBL" id="OKL59383.1"/>
    </source>
</evidence>
<dbReference type="PANTHER" id="PTHR43514">
    <property type="entry name" value="ABC TRANSPORTER I FAMILY MEMBER 10"/>
    <property type="match status" value="1"/>
</dbReference>
<dbReference type="Proteomes" id="UP000214365">
    <property type="component" value="Unassembled WGS sequence"/>
</dbReference>
<dbReference type="PROSITE" id="PS50893">
    <property type="entry name" value="ABC_TRANSPORTER_2"/>
    <property type="match status" value="1"/>
</dbReference>
<dbReference type="GO" id="GO:0016887">
    <property type="term" value="F:ATP hydrolysis activity"/>
    <property type="evidence" value="ECO:0007669"/>
    <property type="project" value="InterPro"/>
</dbReference>
<dbReference type="GO" id="GO:0005524">
    <property type="term" value="F:ATP binding"/>
    <property type="evidence" value="ECO:0007669"/>
    <property type="project" value="UniProtKB-KW"/>
</dbReference>
<accession>A0A225AJ57</accession>
<evidence type="ECO:0000256" key="3">
    <source>
        <dbReference type="SAM" id="MobiDB-lite"/>
    </source>
</evidence>
<dbReference type="InterPro" id="IPR003439">
    <property type="entry name" value="ABC_transporter-like_ATP-bd"/>
</dbReference>
<dbReference type="STRING" id="1441469.A0A225AJ57"/>
<comment type="caution">
    <text evidence="5">The sequence shown here is derived from an EMBL/GenBank/DDBJ whole genome shotgun (WGS) entry which is preliminary data.</text>
</comment>
<proteinExistence type="predicted"/>
<dbReference type="InterPro" id="IPR027417">
    <property type="entry name" value="P-loop_NTPase"/>
</dbReference>
<name>A0A225AJ57_TALAT</name>
<dbReference type="EMBL" id="LFMY01000007">
    <property type="protein sequence ID" value="OKL59383.1"/>
    <property type="molecule type" value="Genomic_DNA"/>
</dbReference>
<protein>
    <recommendedName>
        <fullName evidence="4">ABC transporter domain-containing protein</fullName>
    </recommendedName>
</protein>
<dbReference type="SUPFAM" id="SSF52540">
    <property type="entry name" value="P-loop containing nucleoside triphosphate hydrolases"/>
    <property type="match status" value="2"/>
</dbReference>
<feature type="domain" description="ABC transporter" evidence="4">
    <location>
        <begin position="317"/>
        <end position="627"/>
    </location>
</feature>
<sequence length="688" mass="76668">MLRYPALLSRTGTLSISYRTVRHAASTSKSPARSPPPLIKIRNGSFFRSYPSSAGVDPTNRPLLTQVDFTLDSRPAETPDGTKTRRLQPEKSKLRTPSHWAVIGPGSTTFLNILRGQHIAVPPKSRSYPYLSSDEFSPKESKLRHPSNAIQYVGFSGEGSQATGGTRGAYLSARYESLREETDWTVLQYLKGQTELNPLEGKESTELYDETRFQEVVQNLKLRDLLDMPVSNLSNGQTRRTRIAKALLAQPELLLLDEPFSNGIAFSGEKKQYLTRVAETISDHQHHSNGSLKKDIGQTPRTPITLDGEPIIEMDGVRVQYGEKVVLGDWKQTVLDDDQKEGLQWQVRRGQRWAILGANGSGKTTLLSVITSDHPQAYALPVRMFGRSRLPEPGRPAISIFDLQSRIGHSSPEIHAFFPRQLTIRASIESAWADTFLAKPILKYEIDTLVDRVLEHFRPELDPNFADPKGDVKGVDLSFMPERFQKKVLSDDDDDDPLEWQIKGATTPGPDHSTQYAESVTFGQLTVAQQRLVLFIRAIIKKQDLIILDEAFSGMPASMREKCFALLNSAGPSKTEIAASEEGSIPHLPYLGPDQALLVVSHLREEIPDSVRFWMRLPSEVGDGKKLKFALGLVPDSITLAKDQDAWKTVWSVNSLTSANMKSTTAGEESEVDPNDAEKYHYVLPTVD</sequence>
<evidence type="ECO:0000313" key="6">
    <source>
        <dbReference type="Proteomes" id="UP000214365"/>
    </source>
</evidence>